<dbReference type="Proteomes" id="UP000306628">
    <property type="component" value="Unassembled WGS sequence"/>
</dbReference>
<keyword evidence="2" id="KW-0560">Oxidoreductase</keyword>
<keyword evidence="5" id="KW-1185">Reference proteome</keyword>
<dbReference type="OrthoDB" id="3571370at2"/>
<dbReference type="SUPFAM" id="SSF51735">
    <property type="entry name" value="NAD(P)-binding Rossmann-fold domains"/>
    <property type="match status" value="1"/>
</dbReference>
<feature type="domain" description="Ketoreductase" evidence="3">
    <location>
        <begin position="11"/>
        <end position="197"/>
    </location>
</feature>
<dbReference type="FunFam" id="3.40.50.720:FF:000084">
    <property type="entry name" value="Short-chain dehydrogenase reductase"/>
    <property type="match status" value="1"/>
</dbReference>
<dbReference type="EMBL" id="VCKX01000228">
    <property type="protein sequence ID" value="TMR25372.1"/>
    <property type="molecule type" value="Genomic_DNA"/>
</dbReference>
<dbReference type="Pfam" id="PF13561">
    <property type="entry name" value="adh_short_C2"/>
    <property type="match status" value="1"/>
</dbReference>
<dbReference type="PANTHER" id="PTHR43639:SF1">
    <property type="entry name" value="SHORT-CHAIN DEHYDROGENASE_REDUCTASE FAMILY PROTEIN"/>
    <property type="match status" value="1"/>
</dbReference>
<dbReference type="PRINTS" id="PR00080">
    <property type="entry name" value="SDRFAMILY"/>
</dbReference>
<dbReference type="GO" id="GO:0016491">
    <property type="term" value="F:oxidoreductase activity"/>
    <property type="evidence" value="ECO:0007669"/>
    <property type="project" value="UniProtKB-KW"/>
</dbReference>
<dbReference type="AlphaFoldDB" id="A0A5S4FXH4"/>
<dbReference type="InterPro" id="IPR057326">
    <property type="entry name" value="KR_dom"/>
</dbReference>
<accession>A0A5S4FXH4</accession>
<evidence type="ECO:0000256" key="1">
    <source>
        <dbReference type="ARBA" id="ARBA00006484"/>
    </source>
</evidence>
<dbReference type="SMART" id="SM00822">
    <property type="entry name" value="PKS_KR"/>
    <property type="match status" value="1"/>
</dbReference>
<dbReference type="InterPro" id="IPR002347">
    <property type="entry name" value="SDR_fam"/>
</dbReference>
<evidence type="ECO:0000256" key="2">
    <source>
        <dbReference type="ARBA" id="ARBA00023002"/>
    </source>
</evidence>
<organism evidence="4 5">
    <name type="scientific">Nonomuraea zeae</name>
    <dbReference type="NCBI Taxonomy" id="1642303"/>
    <lineage>
        <taxon>Bacteria</taxon>
        <taxon>Bacillati</taxon>
        <taxon>Actinomycetota</taxon>
        <taxon>Actinomycetes</taxon>
        <taxon>Streptosporangiales</taxon>
        <taxon>Streptosporangiaceae</taxon>
        <taxon>Nonomuraea</taxon>
    </lineage>
</organism>
<evidence type="ECO:0000313" key="5">
    <source>
        <dbReference type="Proteomes" id="UP000306628"/>
    </source>
</evidence>
<name>A0A5S4FXH4_9ACTN</name>
<sequence length="252" mass="25397">MDTTERPLSGKVALVTGGSRGIGAATARALAADGAAVAISYTAAADKADDVVTAIECAGGRAAAHRADQSDPRQVADLVHRVAADFGRLDILVNNAAVFVTGRVDDTEVDLAAFDRQLAGNLGGVTAAIRAAAVVLQDDGRIVTVGSMQATRPGFPGVADYVATKAAIVGYTKGAARDLGPRGITVNVVQPGSVATDMNPPHNPFADVQRAANAMGRFGTPEEIAAGIAFLAGPNASFITGAVLDTDGGYLA</sequence>
<comment type="caution">
    <text evidence="4">The sequence shown here is derived from an EMBL/GenBank/DDBJ whole genome shotgun (WGS) entry which is preliminary data.</text>
</comment>
<evidence type="ECO:0000259" key="3">
    <source>
        <dbReference type="SMART" id="SM00822"/>
    </source>
</evidence>
<protein>
    <submittedName>
        <fullName evidence="4">SDR family oxidoreductase</fullName>
    </submittedName>
</protein>
<dbReference type="PRINTS" id="PR00081">
    <property type="entry name" value="GDHRDH"/>
</dbReference>
<gene>
    <name evidence="4" type="ORF">ETD85_45405</name>
</gene>
<reference evidence="4 5" key="1">
    <citation type="submission" date="2019-05" db="EMBL/GenBank/DDBJ databases">
        <title>Draft genome sequence of Nonomuraea zeae DSM 100528.</title>
        <authorList>
            <person name="Saricaoglu S."/>
            <person name="Isik K."/>
        </authorList>
    </citation>
    <scope>NUCLEOTIDE SEQUENCE [LARGE SCALE GENOMIC DNA]</scope>
    <source>
        <strain evidence="4 5">DSM 100528</strain>
    </source>
</reference>
<comment type="similarity">
    <text evidence="1">Belongs to the short-chain dehydrogenases/reductases (SDR) family.</text>
</comment>
<dbReference type="PANTHER" id="PTHR43639">
    <property type="entry name" value="OXIDOREDUCTASE, SHORT-CHAIN DEHYDROGENASE/REDUCTASE FAMILY (AFU_ORTHOLOGUE AFUA_5G02870)"/>
    <property type="match status" value="1"/>
</dbReference>
<evidence type="ECO:0000313" key="4">
    <source>
        <dbReference type="EMBL" id="TMR25372.1"/>
    </source>
</evidence>
<dbReference type="InterPro" id="IPR036291">
    <property type="entry name" value="NAD(P)-bd_dom_sf"/>
</dbReference>
<proteinExistence type="inferred from homology"/>
<dbReference type="Gene3D" id="3.40.50.720">
    <property type="entry name" value="NAD(P)-binding Rossmann-like Domain"/>
    <property type="match status" value="1"/>
</dbReference>